<evidence type="ECO:0000256" key="12">
    <source>
        <dbReference type="PROSITE-ProRule" id="PRU00723"/>
    </source>
</evidence>
<reference evidence="15 16" key="1">
    <citation type="journal article" date="2012" name="Appl. Environ. Microbiol.">
        <title>Short-read sequencing for genomic analysis of the brown rot fungus Fibroporia radiculosa.</title>
        <authorList>
            <person name="Tang J.D."/>
            <person name="Perkins A.D."/>
            <person name="Sonstegard T.S."/>
            <person name="Schroeder S.G."/>
            <person name="Burgess S.C."/>
            <person name="Diehl S.V."/>
        </authorList>
    </citation>
    <scope>NUCLEOTIDE SEQUENCE [LARGE SCALE GENOMIC DNA]</scope>
    <source>
        <strain evidence="15 16">TFFH 294</strain>
    </source>
</reference>
<keyword evidence="10" id="KW-0234">DNA repair</keyword>
<evidence type="ECO:0000256" key="1">
    <source>
        <dbReference type="ARBA" id="ARBA00004324"/>
    </source>
</evidence>
<dbReference type="Gene3D" id="4.10.1000.10">
    <property type="entry name" value="Zinc finger, CCCH-type"/>
    <property type="match status" value="2"/>
</dbReference>
<dbReference type="GO" id="GO:0005829">
    <property type="term" value="C:cytosol"/>
    <property type="evidence" value="ECO:0007669"/>
    <property type="project" value="TreeGrafter"/>
</dbReference>
<feature type="region of interest" description="Disordered" evidence="13">
    <location>
        <begin position="1904"/>
        <end position="1935"/>
    </location>
</feature>
<feature type="compositionally biased region" description="Low complexity" evidence="13">
    <location>
        <begin position="1469"/>
        <end position="1479"/>
    </location>
</feature>
<dbReference type="PROSITE" id="PS50103">
    <property type="entry name" value="ZF_C3H1"/>
    <property type="match status" value="2"/>
</dbReference>
<dbReference type="InterPro" id="IPR032430">
    <property type="entry name" value="Blm10_mid"/>
</dbReference>
<dbReference type="InterPro" id="IPR016024">
    <property type="entry name" value="ARM-type_fold"/>
</dbReference>
<dbReference type="InterPro" id="IPR000571">
    <property type="entry name" value="Znf_CCCH"/>
</dbReference>
<feature type="compositionally biased region" description="Polar residues" evidence="13">
    <location>
        <begin position="1952"/>
        <end position="1972"/>
    </location>
</feature>
<dbReference type="InterPro" id="IPR011989">
    <property type="entry name" value="ARM-like"/>
</dbReference>
<dbReference type="Pfam" id="PF00642">
    <property type="entry name" value="zf-CCCH"/>
    <property type="match status" value="2"/>
</dbReference>
<keyword evidence="6" id="KW-0677">Repeat</keyword>
<feature type="region of interest" description="Disordered" evidence="13">
    <location>
        <begin position="1447"/>
        <end position="1588"/>
    </location>
</feature>
<dbReference type="SUPFAM" id="SSF90229">
    <property type="entry name" value="CCCH zinc finger"/>
    <property type="match status" value="2"/>
</dbReference>
<evidence type="ECO:0000259" key="14">
    <source>
        <dbReference type="PROSITE" id="PS50103"/>
    </source>
</evidence>
<feature type="region of interest" description="Disordered" evidence="13">
    <location>
        <begin position="2074"/>
        <end position="2108"/>
    </location>
</feature>
<evidence type="ECO:0000256" key="11">
    <source>
        <dbReference type="ARBA" id="ARBA00023242"/>
    </source>
</evidence>
<dbReference type="InterPro" id="IPR055455">
    <property type="entry name" value="HEAT_PSME4"/>
</dbReference>
<dbReference type="GO" id="GO:0070628">
    <property type="term" value="F:proteasome binding"/>
    <property type="evidence" value="ECO:0007669"/>
    <property type="project" value="InterPro"/>
</dbReference>
<dbReference type="Gene3D" id="1.25.10.10">
    <property type="entry name" value="Leucine-rich Repeat Variant"/>
    <property type="match status" value="1"/>
</dbReference>
<comment type="similarity">
    <text evidence="3">Belongs to the BLM10 family.</text>
</comment>
<gene>
    <name evidence="15" type="ORF">FIBRA_03696</name>
</gene>
<dbReference type="EMBL" id="HE797042">
    <property type="protein sequence ID" value="CCM01635.1"/>
    <property type="molecule type" value="Genomic_DNA"/>
</dbReference>
<keyword evidence="4" id="KW-0963">Cytoplasm</keyword>
<dbReference type="GO" id="GO:0016504">
    <property type="term" value="F:peptidase activator activity"/>
    <property type="evidence" value="ECO:0007669"/>
    <property type="project" value="InterPro"/>
</dbReference>
<evidence type="ECO:0000256" key="3">
    <source>
        <dbReference type="ARBA" id="ARBA00005739"/>
    </source>
</evidence>
<feature type="compositionally biased region" description="Polar residues" evidence="13">
    <location>
        <begin position="1574"/>
        <end position="1588"/>
    </location>
</feature>
<dbReference type="InterPro" id="IPR035309">
    <property type="entry name" value="PSME4"/>
</dbReference>
<feature type="region of interest" description="Disordered" evidence="13">
    <location>
        <begin position="1365"/>
        <end position="1407"/>
    </location>
</feature>
<accession>J4GNM2</accession>
<feature type="domain" description="C3H1-type" evidence="14">
    <location>
        <begin position="1836"/>
        <end position="1864"/>
    </location>
</feature>
<feature type="region of interest" description="Disordered" evidence="13">
    <location>
        <begin position="2122"/>
        <end position="2146"/>
    </location>
</feature>
<dbReference type="PANTHER" id="PTHR32170">
    <property type="entry name" value="PROTEASOME ACTIVATOR COMPLEX SUBUNIT 4"/>
    <property type="match status" value="1"/>
</dbReference>
<name>J4GNM2_9APHY</name>
<feature type="compositionally biased region" description="Pro residues" evidence="13">
    <location>
        <begin position="1905"/>
        <end position="1919"/>
    </location>
</feature>
<evidence type="ECO:0000313" key="15">
    <source>
        <dbReference type="EMBL" id="CCM01635.1"/>
    </source>
</evidence>
<dbReference type="InParanoid" id="J4GNM2"/>
<feature type="compositionally biased region" description="Polar residues" evidence="13">
    <location>
        <begin position="1549"/>
        <end position="1563"/>
    </location>
</feature>
<dbReference type="GeneID" id="24096546"/>
<dbReference type="RefSeq" id="XP_012180918.1">
    <property type="nucleotide sequence ID" value="XM_012325528.1"/>
</dbReference>
<feature type="compositionally biased region" description="Polar residues" evidence="13">
    <location>
        <begin position="1511"/>
        <end position="1524"/>
    </location>
</feature>
<feature type="zinc finger region" description="C3H1-type" evidence="12">
    <location>
        <begin position="1836"/>
        <end position="1864"/>
    </location>
</feature>
<proteinExistence type="inferred from homology"/>
<dbReference type="SUPFAM" id="SSF48371">
    <property type="entry name" value="ARM repeat"/>
    <property type="match status" value="2"/>
</dbReference>
<dbReference type="InterPro" id="IPR036855">
    <property type="entry name" value="Znf_CCCH_sf"/>
</dbReference>
<dbReference type="GO" id="GO:0006281">
    <property type="term" value="P:DNA repair"/>
    <property type="evidence" value="ECO:0007669"/>
    <property type="project" value="UniProtKB-KW"/>
</dbReference>
<dbReference type="STRING" id="599839.J4GNM2"/>
<feature type="compositionally biased region" description="Basic and acidic residues" evidence="13">
    <location>
        <begin position="2137"/>
        <end position="2146"/>
    </location>
</feature>
<evidence type="ECO:0000256" key="4">
    <source>
        <dbReference type="ARBA" id="ARBA00022490"/>
    </source>
</evidence>
<comment type="subcellular location">
    <subcellularLocation>
        <location evidence="2">Cytoplasm</location>
    </subcellularLocation>
    <subcellularLocation>
        <location evidence="1">Nucleus speckle</location>
    </subcellularLocation>
</comment>
<evidence type="ECO:0000256" key="10">
    <source>
        <dbReference type="ARBA" id="ARBA00023204"/>
    </source>
</evidence>
<dbReference type="HOGENOM" id="CLU_231813_0_0_1"/>
<evidence type="ECO:0000256" key="13">
    <source>
        <dbReference type="SAM" id="MobiDB-lite"/>
    </source>
</evidence>
<keyword evidence="7" id="KW-0227">DNA damage</keyword>
<keyword evidence="9 12" id="KW-0862">Zinc</keyword>
<dbReference type="Pfam" id="PF23096">
    <property type="entry name" value="HEAT_PSME4"/>
    <property type="match status" value="1"/>
</dbReference>
<keyword evidence="5 12" id="KW-0479">Metal-binding</keyword>
<evidence type="ECO:0000256" key="7">
    <source>
        <dbReference type="ARBA" id="ARBA00022763"/>
    </source>
</evidence>
<evidence type="ECO:0000313" key="16">
    <source>
        <dbReference type="Proteomes" id="UP000006352"/>
    </source>
</evidence>
<evidence type="ECO:0000256" key="6">
    <source>
        <dbReference type="ARBA" id="ARBA00022737"/>
    </source>
</evidence>
<sequence>MTMLAAVAHPLVCEKAWLGGQKHVLSLLELCVPGIDLVSRRTSAHFPYFESTPDLNTQNDPIKTLCAAMFIASTVQYVKIGDLSALQAGIPFTGDAPAEEMMRIETVNESGFPDGSVSDAAGLSREEERTCARDSTAGFTDWVVSLFRRVFALYENLPEEGGKRNTTGGKMEEGVLKAIKSMLDVVCLNLSDPLFDLVLKLVYDYATTNAKSNAVRAFGQLVSCLARVQPEKTIAKFLPFCAAQIQEELKHGASSIRTTSMHAPVPSDTTLHWNISILRGCLGYGGACLIKYKPQLLELVLLLIEKTKSERGYTSTGRLINRILYTLTSIYPINSRFVDADEWNNPDFDQDHIAHWGRLYEPHDVKIEWHVPTDDEIHFVMEILDKVAAPALDMIEASIGTADRWDNIARNDFCRSIWSGLPTLFKEGPKDVVNPCLDHNTEVSELLVSPMDVNCGFLLTDPTDPRYQKVANHRTRFGQVIHRAALVLRESSQGEDHIDAVVAVAKAIDVYLLEYAVTRSSFDSLRKAYAQAREALDKGVDPDRMKGALYVLWNKGTAAYALADVSLHGHYLLSLLQCQHQEKPSIQKLVGNLVQDALVYLTEEAVHTDAFIEDAPGVKSALEELKKEYVPSRDSTLLLSEASGKMTARAESKNQHYAQTMLAIIGVASRSTTHWRYKEFALKIMFGLLRRDVSISADAAQCFLRLSISPHPTIRTVAQKAVSRLTCHIKIRSYAQSTEQLWLDEWTSPLQRTVAVIDPARLLRSLEQPIDRRDTDEKVYVDKISTGFVMWSSTVKGYRVVREDELPLSWESASTPVLGSMSAVLREDGFFPSLAALWSQESSKQNTAPVLRADNIVFMKSLAKMFGNEHIEAMLSAIDALILDGDRFKQRAGAEMLAGLLRGSKHWPRSWSDNLWAWLTAHLKQIYGNMKPDTISYWEGMFSEQLVDRDPRRAQLIVEWILSLPLDFHSDSAFATLKSLSLLNVLIDCLDLRFHSLSDKYMNLFLENANTGYAEARIRAQIAQNLHAILISQWRPTYLNAGALLTACVSTSDPLQIRSAKYMTRVVKIIQKLPSWREERFPPPRVSQSQYDKVGLTLLQWIWECSHGPQATLILPYAITLLPEVLRMSELNDSSELQKYSSAVLYILSAVTPPAEYIEVIADNYIKAIKSSTSWRVRIKALPTLLVFYYRNLMSISDSVLSRLMDVLLECLADENVEVREMASKMLSGVVRSSQRQNIVPLMNRFLSLARRTPLPARGSSTYVDALRILHSAILGLCALIESLPYSVESWMPPLTDVLAVHATDPAPISTTIRKCASEFKKTHQDTWHKDQLAFDEDQLQNLATMLVGTSYFTNPLSTQTSFFSRNTGDAISPSQPKSHISLGPREMLPSSRRAPNGRTPKAELSERSVLSPANGGFHWMFNGNGQLVDPAAGNWDLADDMTKMHLGVGDEASDPHMHTPPHSRSNASLLQLQSSSPLETASEDSIDSGSSNALDHPTNHMSHSRESSADTHASALSSTSQTLRAAPLTPLKVGAVGESRNRPHSYSGGLSSTDLTRLQQAGGSPASKGESWVSPNGTPERQQQIDQPTYPSLAAAGRSQEHGQASQVDMDNAQAMQLRQFSPVPQGPTGAPAFLPGRPNNVAGNMQYRQAPRGYNPSVPPVLQSPTGFGYPPAPPPPMALSTPQQQLYEMMLPTPPLDNPTMARLQQQHGVFRGSHQHSASDPANVRDPATLALLNGNLQAFSAGQMYPPALGPPATLSMFANQFYPQEAYASPDLVTAQMMARLQSQYGAYGVPVPAQNVPVANAIAPNTTGGVTPTGSGGVGPSANNRKLGLYKTELCRSWEEKGTCRYSAKCQFAHGEEELRKVSRHPKYKTEICRTFWVSGSCPYGKRCCFIHTELPASGPPPGADGTPPPQIPHGRDRSGSTNSDPNEISSSLLARISAKRNHEGSMNPNTGNVSTTPPSSSFQLSGRPGALRVDTTVLDSAASAKQNKSAYPTFAHNGIMMPAGEEVSARSPGPVTAGPDFGRHAASRLDIVGTQQRAGKSSAANPGVRHSFNGSDIQLDFNTTPTATNVPTQLATPSDAPKSSARINGHVRSGSAGNWGSATRNLTAYPLSSIPGGELNKNSPWADYSTRRTEKNWV</sequence>
<dbReference type="PANTHER" id="PTHR32170:SF3">
    <property type="entry name" value="PROTEASOME ACTIVATOR COMPLEX SUBUNIT 4"/>
    <property type="match status" value="1"/>
</dbReference>
<evidence type="ECO:0000256" key="2">
    <source>
        <dbReference type="ARBA" id="ARBA00004496"/>
    </source>
</evidence>
<evidence type="ECO:0000256" key="5">
    <source>
        <dbReference type="ARBA" id="ARBA00022723"/>
    </source>
</evidence>
<feature type="compositionally biased region" description="Polar residues" evidence="13">
    <location>
        <begin position="2074"/>
        <end position="2084"/>
    </location>
</feature>
<dbReference type="SMART" id="SM00356">
    <property type="entry name" value="ZnF_C3H1"/>
    <property type="match status" value="2"/>
</dbReference>
<dbReference type="GO" id="GO:0016607">
    <property type="term" value="C:nuclear speck"/>
    <property type="evidence" value="ECO:0007669"/>
    <property type="project" value="UniProtKB-SubCell"/>
</dbReference>
<dbReference type="FunFam" id="4.10.1000.10:FF:000002">
    <property type="entry name" value="Zinc finger protein 36, C3H1 type-like 1"/>
    <property type="match status" value="1"/>
</dbReference>
<evidence type="ECO:0000256" key="8">
    <source>
        <dbReference type="ARBA" id="ARBA00022771"/>
    </source>
</evidence>
<evidence type="ECO:0000256" key="9">
    <source>
        <dbReference type="ARBA" id="ARBA00022833"/>
    </source>
</evidence>
<organism evidence="15 16">
    <name type="scientific">Fibroporia radiculosa</name>
    <dbReference type="NCBI Taxonomy" id="599839"/>
    <lineage>
        <taxon>Eukaryota</taxon>
        <taxon>Fungi</taxon>
        <taxon>Dikarya</taxon>
        <taxon>Basidiomycota</taxon>
        <taxon>Agaricomycotina</taxon>
        <taxon>Agaricomycetes</taxon>
        <taxon>Polyporales</taxon>
        <taxon>Fibroporiaceae</taxon>
        <taxon>Fibroporia</taxon>
    </lineage>
</organism>
<dbReference type="Proteomes" id="UP000006352">
    <property type="component" value="Unassembled WGS sequence"/>
</dbReference>
<dbReference type="GO" id="GO:0010499">
    <property type="term" value="P:proteasomal ubiquitin-independent protein catabolic process"/>
    <property type="evidence" value="ECO:0007669"/>
    <property type="project" value="TreeGrafter"/>
</dbReference>
<keyword evidence="11" id="KW-0539">Nucleus</keyword>
<dbReference type="GO" id="GO:0008270">
    <property type="term" value="F:zinc ion binding"/>
    <property type="evidence" value="ECO:0007669"/>
    <property type="project" value="UniProtKB-KW"/>
</dbReference>
<feature type="compositionally biased region" description="Polar residues" evidence="13">
    <location>
        <begin position="1365"/>
        <end position="1379"/>
    </location>
</feature>
<dbReference type="Pfam" id="PF11919">
    <property type="entry name" value="PSME4_C"/>
    <property type="match status" value="1"/>
</dbReference>
<protein>
    <recommendedName>
        <fullName evidence="14">C3H1-type domain-containing protein</fullName>
    </recommendedName>
</protein>
<keyword evidence="8 12" id="KW-0863">Zinc-finger</keyword>
<feature type="zinc finger region" description="C3H1-type" evidence="12">
    <location>
        <begin position="1874"/>
        <end position="1902"/>
    </location>
</feature>
<dbReference type="Pfam" id="PF16507">
    <property type="entry name" value="HEAT_PSME4_mid"/>
    <property type="match status" value="1"/>
</dbReference>
<dbReference type="OrthoDB" id="17907at2759"/>
<feature type="region of interest" description="Disordered" evidence="13">
    <location>
        <begin position="1950"/>
        <end position="1975"/>
    </location>
</feature>
<feature type="domain" description="C3H1-type" evidence="14">
    <location>
        <begin position="1874"/>
        <end position="1902"/>
    </location>
</feature>
<keyword evidence="16" id="KW-1185">Reference proteome</keyword>
<dbReference type="InterPro" id="IPR021843">
    <property type="entry name" value="PSME4_C"/>
</dbReference>
<dbReference type="FunFam" id="4.10.1000.10:FF:000001">
    <property type="entry name" value="zinc finger CCCH domain-containing protein 15-like"/>
    <property type="match status" value="1"/>
</dbReference>